<comment type="caution">
    <text evidence="4">The sequence shown here is derived from an EMBL/GenBank/DDBJ whole genome shotgun (WGS) entry which is preliminary data.</text>
</comment>
<reference evidence="4 5" key="1">
    <citation type="submission" date="2018-06" db="EMBL/GenBank/DDBJ databases">
        <title>Genomic Encyclopedia of Type Strains, Phase IV (KMG-IV): sequencing the most valuable type-strain genomes for metagenomic binning, comparative biology and taxonomic classification.</title>
        <authorList>
            <person name="Goeker M."/>
        </authorList>
    </citation>
    <scope>NUCLEOTIDE SEQUENCE [LARGE SCALE GENOMIC DNA]</scope>
    <source>
        <strain evidence="4 5">DSM 22112</strain>
    </source>
</reference>
<keyword evidence="1" id="KW-0560">Oxidoreductase</keyword>
<dbReference type="SUPFAM" id="SSF56796">
    <property type="entry name" value="Dehydroquinate synthase-like"/>
    <property type="match status" value="1"/>
</dbReference>
<dbReference type="AlphaFoldDB" id="A0A366I109"/>
<feature type="domain" description="Alcohol dehydrogenase iron-type/glycerol dehydrogenase GldA" evidence="2">
    <location>
        <begin position="7"/>
        <end position="175"/>
    </location>
</feature>
<evidence type="ECO:0000256" key="1">
    <source>
        <dbReference type="ARBA" id="ARBA00023002"/>
    </source>
</evidence>
<protein>
    <submittedName>
        <fullName evidence="4">Alcohol dehydrogenase class IV</fullName>
    </submittedName>
</protein>
<dbReference type="PANTHER" id="PTHR11496">
    <property type="entry name" value="ALCOHOL DEHYDROGENASE"/>
    <property type="match status" value="1"/>
</dbReference>
<dbReference type="InterPro" id="IPR056798">
    <property type="entry name" value="ADH_Fe_C"/>
</dbReference>
<dbReference type="CDD" id="cd08179">
    <property type="entry name" value="NADPH_BDH"/>
    <property type="match status" value="1"/>
</dbReference>
<gene>
    <name evidence="4" type="ORF">DES36_11838</name>
</gene>
<dbReference type="InterPro" id="IPR039697">
    <property type="entry name" value="Alcohol_dehydrogenase_Fe"/>
</dbReference>
<dbReference type="EMBL" id="QNRX01000018">
    <property type="protein sequence ID" value="RBP59687.1"/>
    <property type="molecule type" value="Genomic_DNA"/>
</dbReference>
<evidence type="ECO:0000259" key="3">
    <source>
        <dbReference type="Pfam" id="PF25137"/>
    </source>
</evidence>
<evidence type="ECO:0000313" key="5">
    <source>
        <dbReference type="Proteomes" id="UP000253490"/>
    </source>
</evidence>
<feature type="domain" description="Fe-containing alcohol dehydrogenase-like C-terminal" evidence="3">
    <location>
        <begin position="187"/>
        <end position="381"/>
    </location>
</feature>
<dbReference type="FunFam" id="1.20.1090.10:FF:000001">
    <property type="entry name" value="Aldehyde-alcohol dehydrogenase"/>
    <property type="match status" value="1"/>
</dbReference>
<evidence type="ECO:0000313" key="4">
    <source>
        <dbReference type="EMBL" id="RBP59687.1"/>
    </source>
</evidence>
<dbReference type="GO" id="GO:0046872">
    <property type="term" value="F:metal ion binding"/>
    <property type="evidence" value="ECO:0007669"/>
    <property type="project" value="InterPro"/>
</dbReference>
<accession>A0A366I109</accession>
<sequence>MLRFTVPRDIYYGENAIDHLKDVKGKKAILVFGSERLIKDGTIPKIESLLKEANIETELFYGVEADPGINTVKRGAEAMKKFQPDVIVAIGGGSPIDAAKAMWLFYEYPEMTLEEATKPFSLPPLRQKAQFIAIATTSGTGTEVTSFSVITDDETSFKYPLADYNLTPDIAIADTNLVKGLSKTLVADTGMDALTHNFEAYVATAKNPISDGLTIKSTEMIFDNLHKSFEGDMEARGEMHVAQMMAGMSFSNAILGIVHSMAHKSSHHYGIAHGRSNAIYLPYVIQFNAKVAAADYADLAKRLGLKGETTDELVAALVQAVKDLRASMGMPGSLKEFGVTEEKFKSNIDEVAELAVGDPCTGTNPREISVAEMKKLFEYAYEGKEVDF</sequence>
<organism evidence="4 5">
    <name type="scientific">Alkalibaculum bacchi</name>
    <dbReference type="NCBI Taxonomy" id="645887"/>
    <lineage>
        <taxon>Bacteria</taxon>
        <taxon>Bacillati</taxon>
        <taxon>Bacillota</taxon>
        <taxon>Clostridia</taxon>
        <taxon>Eubacteriales</taxon>
        <taxon>Eubacteriaceae</taxon>
        <taxon>Alkalibaculum</taxon>
    </lineage>
</organism>
<name>A0A366I109_9FIRM</name>
<dbReference type="GO" id="GO:0004022">
    <property type="term" value="F:alcohol dehydrogenase (NAD+) activity"/>
    <property type="evidence" value="ECO:0007669"/>
    <property type="project" value="UniProtKB-ARBA"/>
</dbReference>
<dbReference type="Gene3D" id="1.20.1090.10">
    <property type="entry name" value="Dehydroquinate synthase-like - alpha domain"/>
    <property type="match status" value="1"/>
</dbReference>
<dbReference type="RefSeq" id="WP_113921470.1">
    <property type="nucleotide sequence ID" value="NZ_QNRX01000018.1"/>
</dbReference>
<dbReference type="PANTHER" id="PTHR11496:SF83">
    <property type="entry name" value="HYDROXYACID-OXOACID TRANSHYDROGENASE, MITOCHONDRIAL"/>
    <property type="match status" value="1"/>
</dbReference>
<dbReference type="InterPro" id="IPR034802">
    <property type="entry name" value="NADPH_BDH"/>
</dbReference>
<dbReference type="Gene3D" id="3.40.50.1970">
    <property type="match status" value="1"/>
</dbReference>
<dbReference type="Pfam" id="PF25137">
    <property type="entry name" value="ADH_Fe_C"/>
    <property type="match status" value="1"/>
</dbReference>
<keyword evidence="5" id="KW-1185">Reference proteome</keyword>
<proteinExistence type="predicted"/>
<evidence type="ECO:0000259" key="2">
    <source>
        <dbReference type="Pfam" id="PF00465"/>
    </source>
</evidence>
<dbReference type="Pfam" id="PF00465">
    <property type="entry name" value="Fe-ADH"/>
    <property type="match status" value="1"/>
</dbReference>
<dbReference type="OrthoDB" id="9804734at2"/>
<dbReference type="InterPro" id="IPR001670">
    <property type="entry name" value="ADH_Fe/GldA"/>
</dbReference>
<dbReference type="FunFam" id="3.40.50.1970:FF:000003">
    <property type="entry name" value="Alcohol dehydrogenase, iron-containing"/>
    <property type="match status" value="1"/>
</dbReference>
<dbReference type="Proteomes" id="UP000253490">
    <property type="component" value="Unassembled WGS sequence"/>
</dbReference>